<dbReference type="KEGG" id="cput:CONPUDRAFT_118570"/>
<dbReference type="InterPro" id="IPR041078">
    <property type="entry name" value="Plavaka"/>
</dbReference>
<feature type="region of interest" description="Disordered" evidence="1">
    <location>
        <begin position="558"/>
        <end position="598"/>
    </location>
</feature>
<evidence type="ECO:0000256" key="1">
    <source>
        <dbReference type="SAM" id="MobiDB-lite"/>
    </source>
</evidence>
<gene>
    <name evidence="2" type="ORF">CONPUDRAFT_118570</name>
</gene>
<accession>A0A5M3N3P5</accession>
<dbReference type="RefSeq" id="XP_007765061.1">
    <property type="nucleotide sequence ID" value="XM_007766871.1"/>
</dbReference>
<organism evidence="2 3">
    <name type="scientific">Coniophora puteana (strain RWD-64-598)</name>
    <name type="common">Brown rot fungus</name>
    <dbReference type="NCBI Taxonomy" id="741705"/>
    <lineage>
        <taxon>Eukaryota</taxon>
        <taxon>Fungi</taxon>
        <taxon>Dikarya</taxon>
        <taxon>Basidiomycota</taxon>
        <taxon>Agaricomycotina</taxon>
        <taxon>Agaricomycetes</taxon>
        <taxon>Agaricomycetidae</taxon>
        <taxon>Boletales</taxon>
        <taxon>Coniophorineae</taxon>
        <taxon>Coniophoraceae</taxon>
        <taxon>Coniophora</taxon>
    </lineage>
</organism>
<dbReference type="OrthoDB" id="2661273at2759"/>
<proteinExistence type="predicted"/>
<name>A0A5M3N3P5_CONPW</name>
<dbReference type="Pfam" id="PF18759">
    <property type="entry name" value="Plavaka"/>
    <property type="match status" value="1"/>
</dbReference>
<dbReference type="Proteomes" id="UP000053558">
    <property type="component" value="Unassembled WGS sequence"/>
</dbReference>
<comment type="caution">
    <text evidence="2">The sequence shown here is derived from an EMBL/GenBank/DDBJ whole genome shotgun (WGS) entry which is preliminary data.</text>
</comment>
<keyword evidence="3" id="KW-1185">Reference proteome</keyword>
<dbReference type="AlphaFoldDB" id="A0A5M3N3P5"/>
<protein>
    <submittedName>
        <fullName evidence="2">Uncharacterized protein</fullName>
    </submittedName>
</protein>
<reference evidence="3" key="1">
    <citation type="journal article" date="2012" name="Science">
        <title>The Paleozoic origin of enzymatic lignin decomposition reconstructed from 31 fungal genomes.</title>
        <authorList>
            <person name="Floudas D."/>
            <person name="Binder M."/>
            <person name="Riley R."/>
            <person name="Barry K."/>
            <person name="Blanchette R.A."/>
            <person name="Henrissat B."/>
            <person name="Martinez A.T."/>
            <person name="Otillar R."/>
            <person name="Spatafora J.W."/>
            <person name="Yadav J.S."/>
            <person name="Aerts A."/>
            <person name="Benoit I."/>
            <person name="Boyd A."/>
            <person name="Carlson A."/>
            <person name="Copeland A."/>
            <person name="Coutinho P.M."/>
            <person name="de Vries R.P."/>
            <person name="Ferreira P."/>
            <person name="Findley K."/>
            <person name="Foster B."/>
            <person name="Gaskell J."/>
            <person name="Glotzer D."/>
            <person name="Gorecki P."/>
            <person name="Heitman J."/>
            <person name="Hesse C."/>
            <person name="Hori C."/>
            <person name="Igarashi K."/>
            <person name="Jurgens J.A."/>
            <person name="Kallen N."/>
            <person name="Kersten P."/>
            <person name="Kohler A."/>
            <person name="Kuees U."/>
            <person name="Kumar T.K.A."/>
            <person name="Kuo A."/>
            <person name="LaButti K."/>
            <person name="Larrondo L.F."/>
            <person name="Lindquist E."/>
            <person name="Ling A."/>
            <person name="Lombard V."/>
            <person name="Lucas S."/>
            <person name="Lundell T."/>
            <person name="Martin R."/>
            <person name="McLaughlin D.J."/>
            <person name="Morgenstern I."/>
            <person name="Morin E."/>
            <person name="Murat C."/>
            <person name="Nagy L.G."/>
            <person name="Nolan M."/>
            <person name="Ohm R.A."/>
            <person name="Patyshakuliyeva A."/>
            <person name="Rokas A."/>
            <person name="Ruiz-Duenas F.J."/>
            <person name="Sabat G."/>
            <person name="Salamov A."/>
            <person name="Samejima M."/>
            <person name="Schmutz J."/>
            <person name="Slot J.C."/>
            <person name="St John F."/>
            <person name="Stenlid J."/>
            <person name="Sun H."/>
            <person name="Sun S."/>
            <person name="Syed K."/>
            <person name="Tsang A."/>
            <person name="Wiebenga A."/>
            <person name="Young D."/>
            <person name="Pisabarro A."/>
            <person name="Eastwood D.C."/>
            <person name="Martin F."/>
            <person name="Cullen D."/>
            <person name="Grigoriev I.V."/>
            <person name="Hibbett D.S."/>
        </authorList>
    </citation>
    <scope>NUCLEOTIDE SEQUENCE [LARGE SCALE GENOMIC DNA]</scope>
    <source>
        <strain evidence="3">RWD-64-598 SS2</strain>
    </source>
</reference>
<dbReference type="EMBL" id="JH711574">
    <property type="protein sequence ID" value="EIW85634.1"/>
    <property type="molecule type" value="Genomic_DNA"/>
</dbReference>
<evidence type="ECO:0000313" key="3">
    <source>
        <dbReference type="Proteomes" id="UP000053558"/>
    </source>
</evidence>
<sequence>MSGTLVDVLCKIWAASLSSTNIPAPFKDHESMLKSIDAIEVGDVPWQTFNVTYQGPRPEQNVPTWMEAEFDVWFRDPREVVKNILARPDLKDDMDLTPYRDYNGEGDRQYENLFSGDWAWDQATQIAQDPDTHGSTFIPFVLGSDKTTVSVATGQTEYYPLYISPGNIHNPARRARRNAVALIGFLSVPKTDESYADDPHFRHFRRQLYHTSISTILQSFKPGMTTPEVVLFGDGYHRRVIWGIGPYIADYPEQVLLAGVVQGWCPRCLAFPYQLDSGDLRRCREHTEALIEEMHPGHLWDSYGVIANVVPFTNDFPRGDIHELIAPDILHQLVKGTFKDHLVEWVRKYLKANHSKRDYKKILSNIDRRIAVAAPFAGLRRFPQGRGFKQWTGDDSKALMKVYLPAIEGHVPDDMVRAMRAFLEFCYIVRHNSLTDKDILNLQRTLEEFHRYRTIFEESGATASLSLPRQHSLAHYVFLIQQFGAPNGLCSSITESKHIEAVKEPWRRSSRFNALGQMLLTNQRLDKIKAVRLNFEARGMLDSGFFSAELRALQQLSQVEDPPDEGPSSSTGHGGLQIHEPVSCSVRDPEDEEEEPAVDGTTLMAEVNLAAKSSEYLDVPNLKRLTRRFLHSQLGSDSTRRTVRSVPPQDLPNLPDRLRVYDSAVSVFRAPSDLSGSGGLKRERIRSVPLWRNEARRRDCAFVVTRPDVSGIFSMEVARVLAFFSFRYMDHAYPCVVVHWYKWFGEDRDELTGMYMVQPSMNPSGSNHVEVVHIDSLVRAAHLLPCFEAKFVSRDETCHTSLDDYKLFYVNRFVDHHAFELA</sequence>
<dbReference type="GeneID" id="19199403"/>
<dbReference type="OMA" id="KEMIANP"/>
<evidence type="ECO:0000313" key="2">
    <source>
        <dbReference type="EMBL" id="EIW85634.1"/>
    </source>
</evidence>